<dbReference type="PANTHER" id="PTHR38454">
    <property type="entry name" value="INTEGRAL MEMBRANE PROTEIN-RELATED"/>
    <property type="match status" value="1"/>
</dbReference>
<feature type="transmembrane region" description="Helical" evidence="1">
    <location>
        <begin position="20"/>
        <end position="40"/>
    </location>
</feature>
<dbReference type="RefSeq" id="WP_114002570.1">
    <property type="nucleotide sequence ID" value="NZ_PSQG01000021.1"/>
</dbReference>
<sequence length="924" mass="106521">MKRIFSKEKSRKEKKADFYILYTIVFAAISLFIYSCFYFNGKSLIWSHDGVPQHINALAYYGKYLRNVLQTLVTEHKLSLPMWDMHIGYGSDILTTLHYYVIGDPLTLLSVFVPEKDTEILYELLIFLRIYLAGITFSIYCFYRKNPKQATFLGSLVYIFAGWTIYASMKHPYFSNPMIYLPLVLMGIEKIYKKEKPYLFICATAVAAMSNFYFFYMISIFMMLYAAFRYFGIFRKRSVKDVFQWFLKFAGFYLVALMIAALIFLPVVMTLFGTERFQAQNYVPLLYDRIYYEKYLGCLIGENMIQWGVAGYSAVAMAGVFVIFSKKKKYTGLKLGFVLLNLFLLIPFAGHVLNGFSYVSNRWIWAYGMLIAYILVQAYPELFTLGIREKRRIFVMLLIYCVLALFSESARTERNIMALMMLVLAVFTVVSYGNVFTQGKYLCGMIVAVLVTSILLNVSYQYSYEKDYLSEFEEKDQALEKLQSGPDKAIRSMDDSSVTRYDQYKTGSYVNTAMYMGTNSTSYYFSVANGNISRFFDEMYLNTPWDYHYSSLDGRSILDRLASVKYFAIKKSGYGYLPYGYDSEAEVTKKYRIYEDEDSLPLGYTYDSWIPRENYEKLSVTEKQQALLQGAVLEDSSLPETDLTFDDKKADFTLEAGKGCKIKDGKIIVAKEGATVQIGYQGEPEAEVYLVAKNLDFNAYSPRAVVSDKKWDSMTEYEKNTVRYEDNNWRYWKESKESAVDVSLGSVDKTIRIFTDKYNGYSGRHNFLLNMGYKNYSAGTMTLTFSMPGEYTFDDLYVVCQPMASVEEQTEELGKESLQNIKMETNCIRGDITTTSDKILVFSIPYSAGFTAYVDGEKTELVQANSMYMGLELKKGRHTIALRYCTPYIVPGMILTVIGLILFAGIVISYRHQRKQKERGKQEK</sequence>
<evidence type="ECO:0000256" key="1">
    <source>
        <dbReference type="SAM" id="Phobius"/>
    </source>
</evidence>
<keyword evidence="1" id="KW-0472">Membrane</keyword>
<feature type="transmembrane region" description="Helical" evidence="1">
    <location>
        <begin position="304"/>
        <end position="324"/>
    </location>
</feature>
<feature type="transmembrane region" description="Helical" evidence="1">
    <location>
        <begin position="888"/>
        <end position="910"/>
    </location>
</feature>
<evidence type="ECO:0000313" key="3">
    <source>
        <dbReference type="Proteomes" id="UP000253208"/>
    </source>
</evidence>
<feature type="transmembrane region" description="Helical" evidence="1">
    <location>
        <begin position="416"/>
        <end position="435"/>
    </location>
</feature>
<proteinExistence type="predicted"/>
<feature type="transmembrane region" description="Helical" evidence="1">
    <location>
        <begin position="442"/>
        <end position="460"/>
    </location>
</feature>
<name>A0A367FVP5_9FIRM</name>
<dbReference type="Pfam" id="PF09586">
    <property type="entry name" value="YfhO"/>
    <property type="match status" value="1"/>
</dbReference>
<reference evidence="2 3" key="1">
    <citation type="submission" date="2018-02" db="EMBL/GenBank/DDBJ databases">
        <title>Complete genome sequencing of Faecalibacterium prausnitzii strains isolated from the human gut.</title>
        <authorList>
            <person name="Fitzgerald B.C."/>
            <person name="Shkoporov A.N."/>
            <person name="Ross P.R."/>
            <person name="Hill C."/>
        </authorList>
    </citation>
    <scope>NUCLEOTIDE SEQUENCE [LARGE SCALE GENOMIC DNA]</scope>
    <source>
        <strain evidence="2 3">APC942/31-1</strain>
    </source>
</reference>
<dbReference type="Proteomes" id="UP000253208">
    <property type="component" value="Unassembled WGS sequence"/>
</dbReference>
<dbReference type="EMBL" id="PSQG01000021">
    <property type="protein sequence ID" value="RCH42517.1"/>
    <property type="molecule type" value="Genomic_DNA"/>
</dbReference>
<feature type="transmembrane region" description="Helical" evidence="1">
    <location>
        <begin position="392"/>
        <end position="410"/>
    </location>
</feature>
<gene>
    <name evidence="2" type="ORF">C4886_13840</name>
</gene>
<feature type="transmembrane region" description="Helical" evidence="1">
    <location>
        <begin position="249"/>
        <end position="272"/>
    </location>
</feature>
<protein>
    <recommendedName>
        <fullName evidence="4">Bacterial membrane protein YfhO</fullName>
    </recommendedName>
</protein>
<feature type="transmembrane region" description="Helical" evidence="1">
    <location>
        <begin position="150"/>
        <end position="169"/>
    </location>
</feature>
<accession>A0A367FVP5</accession>
<evidence type="ECO:0000313" key="2">
    <source>
        <dbReference type="EMBL" id="RCH42517.1"/>
    </source>
</evidence>
<comment type="caution">
    <text evidence="2">The sequence shown here is derived from an EMBL/GenBank/DDBJ whole genome shotgun (WGS) entry which is preliminary data.</text>
</comment>
<keyword evidence="1" id="KW-1133">Transmembrane helix</keyword>
<feature type="transmembrane region" description="Helical" evidence="1">
    <location>
        <begin position="120"/>
        <end position="143"/>
    </location>
</feature>
<dbReference type="PANTHER" id="PTHR38454:SF1">
    <property type="entry name" value="INTEGRAL MEMBRANE PROTEIN"/>
    <property type="match status" value="1"/>
</dbReference>
<organism evidence="2 3">
    <name type="scientific">Blautia obeum</name>
    <dbReference type="NCBI Taxonomy" id="40520"/>
    <lineage>
        <taxon>Bacteria</taxon>
        <taxon>Bacillati</taxon>
        <taxon>Bacillota</taxon>
        <taxon>Clostridia</taxon>
        <taxon>Lachnospirales</taxon>
        <taxon>Lachnospiraceae</taxon>
        <taxon>Blautia</taxon>
    </lineage>
</organism>
<dbReference type="InterPro" id="IPR018580">
    <property type="entry name" value="Uncharacterised_YfhO"/>
</dbReference>
<feature type="transmembrane region" description="Helical" evidence="1">
    <location>
        <begin position="336"/>
        <end position="357"/>
    </location>
</feature>
<feature type="transmembrane region" description="Helical" evidence="1">
    <location>
        <begin position="363"/>
        <end position="380"/>
    </location>
</feature>
<keyword evidence="1" id="KW-0812">Transmembrane</keyword>
<feature type="transmembrane region" description="Helical" evidence="1">
    <location>
        <begin position="198"/>
        <end position="228"/>
    </location>
</feature>
<dbReference type="AlphaFoldDB" id="A0A367FVP5"/>
<evidence type="ECO:0008006" key="4">
    <source>
        <dbReference type="Google" id="ProtNLM"/>
    </source>
</evidence>